<dbReference type="OrthoDB" id="1922282at2759"/>
<name>A0A6A6YWZ7_9PEZI</name>
<reference evidence="5" key="2">
    <citation type="submission" date="2020-04" db="EMBL/GenBank/DDBJ databases">
        <authorList>
            <consortium name="NCBI Genome Project"/>
        </authorList>
    </citation>
    <scope>NUCLEOTIDE SEQUENCE</scope>
    <source>
        <strain evidence="5">CBS 304.34</strain>
    </source>
</reference>
<feature type="region of interest" description="Disordered" evidence="1">
    <location>
        <begin position="23"/>
        <end position="69"/>
    </location>
</feature>
<dbReference type="GeneID" id="54460440"/>
<dbReference type="RefSeq" id="XP_033579391.1">
    <property type="nucleotide sequence ID" value="XM_033719547.1"/>
</dbReference>
<reference evidence="3 5" key="1">
    <citation type="journal article" date="2020" name="Stud. Mycol.">
        <title>101 Dothideomycetes genomes: a test case for predicting lifestyles and emergence of pathogens.</title>
        <authorList>
            <person name="Haridas S."/>
            <person name="Albert R."/>
            <person name="Binder M."/>
            <person name="Bloem J."/>
            <person name="Labutti K."/>
            <person name="Salamov A."/>
            <person name="Andreopoulos B."/>
            <person name="Baker S."/>
            <person name="Barry K."/>
            <person name="Bills G."/>
            <person name="Bluhm B."/>
            <person name="Cannon C."/>
            <person name="Castanera R."/>
            <person name="Culley D."/>
            <person name="Daum C."/>
            <person name="Ezra D."/>
            <person name="Gonzalez J."/>
            <person name="Henrissat B."/>
            <person name="Kuo A."/>
            <person name="Liang C."/>
            <person name="Lipzen A."/>
            <person name="Lutzoni F."/>
            <person name="Magnuson J."/>
            <person name="Mondo S."/>
            <person name="Nolan M."/>
            <person name="Ohm R."/>
            <person name="Pangilinan J."/>
            <person name="Park H.-J."/>
            <person name="Ramirez L."/>
            <person name="Alfaro M."/>
            <person name="Sun H."/>
            <person name="Tritt A."/>
            <person name="Yoshinaga Y."/>
            <person name="Zwiers L.-H."/>
            <person name="Turgeon B."/>
            <person name="Goodwin S."/>
            <person name="Spatafora J."/>
            <person name="Crous P."/>
            <person name="Grigoriev I."/>
        </authorList>
    </citation>
    <scope>NUCLEOTIDE SEQUENCE</scope>
    <source>
        <strain evidence="3 5">CBS 304.34</strain>
    </source>
</reference>
<feature type="region of interest" description="Disordered" evidence="1">
    <location>
        <begin position="169"/>
        <end position="193"/>
    </location>
</feature>
<dbReference type="InterPro" id="IPR018961">
    <property type="entry name" value="DnaJ_homolog_subfam-C_membr-28"/>
</dbReference>
<dbReference type="AlphaFoldDB" id="A0A6A6YWZ7"/>
<dbReference type="PANTHER" id="PTHR39394:SF1">
    <property type="entry name" value="DNAJ HOMOLOGUE SUBFAMILY C MEMBER 28 CONSERVED DOMAIN-CONTAINING PROTEIN"/>
    <property type="match status" value="1"/>
</dbReference>
<feature type="compositionally biased region" description="Low complexity" evidence="1">
    <location>
        <begin position="411"/>
        <end position="420"/>
    </location>
</feature>
<evidence type="ECO:0000259" key="2">
    <source>
        <dbReference type="Pfam" id="PF09350"/>
    </source>
</evidence>
<feature type="domain" description="DnaJ homologue subfamily C member 28 conserved" evidence="2">
    <location>
        <begin position="245"/>
        <end position="315"/>
    </location>
</feature>
<keyword evidence="4" id="KW-1185">Reference proteome</keyword>
<evidence type="ECO:0000313" key="3">
    <source>
        <dbReference type="EMBL" id="KAF2812427.1"/>
    </source>
</evidence>
<sequence>MPKHSPVTSYTCTRCLRAAFHPPRSRLQRRHFVDPASPPASDETPPAENVRSVDNGTAKEEEGGGAMARRLAQLSEESLETGGRSAQKAVEEAGFDEELRRKLEERIASANFKNEYASAFAEAGLPSSAGRGTRDIAAAQAWTGTESVEDASLRMLTDSYKPIRVKTRIPSPAAQPPKRVDTGRPGHRSTGTRLANARDKTSIYATLKDSGLSEKEKEKMRQDMKDRFSPHARAVPATIQGLASLANERIEDAIARGQFKNLPNRGKQIERDYNASSPFLDTTEYFMNKIIQKQEIVPPWIEKQQELVSTATKFRARLRNDWKRHAARMIASRGGSLQEQVRRAQAYAAAELIVNPPRRKEENLNTIDDAGHVSQISLSGELSVPSPSASPETQPVTEITITETQTPDPVSAESPESSKPSKPDPPSAEASAAPPPPIPFRDPTWLATENAYLTLSITSLNALTRTYNLMAPDLAKKPYFSLPRELAACYSDVAPQIASAITERALAPKRPTDDGFGFGKGAGMVERLTGGGVRVKDERPGRAYGFKEFWRDVWGKEGSG</sequence>
<dbReference type="Pfam" id="PF09350">
    <property type="entry name" value="DJC28_CD"/>
    <property type="match status" value="1"/>
</dbReference>
<evidence type="ECO:0000256" key="1">
    <source>
        <dbReference type="SAM" id="MobiDB-lite"/>
    </source>
</evidence>
<organism evidence="3">
    <name type="scientific">Mytilinidion resinicola</name>
    <dbReference type="NCBI Taxonomy" id="574789"/>
    <lineage>
        <taxon>Eukaryota</taxon>
        <taxon>Fungi</taxon>
        <taxon>Dikarya</taxon>
        <taxon>Ascomycota</taxon>
        <taxon>Pezizomycotina</taxon>
        <taxon>Dothideomycetes</taxon>
        <taxon>Pleosporomycetidae</taxon>
        <taxon>Mytilinidiales</taxon>
        <taxon>Mytilinidiaceae</taxon>
        <taxon>Mytilinidion</taxon>
    </lineage>
</organism>
<accession>A0A6A6YWZ7</accession>
<dbReference type="PANTHER" id="PTHR39394">
    <property type="entry name" value="YALI0E31793P"/>
    <property type="match status" value="1"/>
</dbReference>
<gene>
    <name evidence="3 5" type="ORF">BDZ99DRAFT_461130</name>
</gene>
<reference evidence="5" key="3">
    <citation type="submission" date="2025-04" db="UniProtKB">
        <authorList>
            <consortium name="RefSeq"/>
        </authorList>
    </citation>
    <scope>IDENTIFICATION</scope>
    <source>
        <strain evidence="5">CBS 304.34</strain>
    </source>
</reference>
<protein>
    <recommendedName>
        <fullName evidence="2">DnaJ homologue subfamily C member 28 conserved domain-containing protein</fullName>
    </recommendedName>
</protein>
<proteinExistence type="predicted"/>
<evidence type="ECO:0000313" key="5">
    <source>
        <dbReference type="RefSeq" id="XP_033579391.1"/>
    </source>
</evidence>
<evidence type="ECO:0000313" key="4">
    <source>
        <dbReference type="Proteomes" id="UP000504636"/>
    </source>
</evidence>
<feature type="region of interest" description="Disordered" evidence="1">
    <location>
        <begin position="401"/>
        <end position="442"/>
    </location>
</feature>
<dbReference type="Proteomes" id="UP000504636">
    <property type="component" value="Unplaced"/>
</dbReference>
<dbReference type="EMBL" id="MU003697">
    <property type="protein sequence ID" value="KAF2812427.1"/>
    <property type="molecule type" value="Genomic_DNA"/>
</dbReference>